<organism evidence="4 5">
    <name type="scientific">Dillenia turbinata</name>
    <dbReference type="NCBI Taxonomy" id="194707"/>
    <lineage>
        <taxon>Eukaryota</taxon>
        <taxon>Viridiplantae</taxon>
        <taxon>Streptophyta</taxon>
        <taxon>Embryophyta</taxon>
        <taxon>Tracheophyta</taxon>
        <taxon>Spermatophyta</taxon>
        <taxon>Magnoliopsida</taxon>
        <taxon>eudicotyledons</taxon>
        <taxon>Gunneridae</taxon>
        <taxon>Pentapetalae</taxon>
        <taxon>Dilleniales</taxon>
        <taxon>Dilleniaceae</taxon>
        <taxon>Dillenia</taxon>
    </lineage>
</organism>
<evidence type="ECO:0000256" key="3">
    <source>
        <dbReference type="SAM" id="SignalP"/>
    </source>
</evidence>
<keyword evidence="1" id="KW-0547">Nucleotide-binding</keyword>
<keyword evidence="5" id="KW-1185">Reference proteome</keyword>
<gene>
    <name evidence="4" type="ORF">RJ641_002960</name>
</gene>
<keyword evidence="3" id="KW-0732">Signal</keyword>
<evidence type="ECO:0000313" key="4">
    <source>
        <dbReference type="EMBL" id="KAK6931167.1"/>
    </source>
</evidence>
<evidence type="ECO:0000256" key="2">
    <source>
        <dbReference type="ARBA" id="ARBA00022840"/>
    </source>
</evidence>
<name>A0AAN8VPS0_9MAGN</name>
<dbReference type="PANTHER" id="PTHR46008:SF18">
    <property type="entry name" value="PROTEIN KINASE DOMAIN-CONTAINING PROTEIN"/>
    <property type="match status" value="1"/>
</dbReference>
<evidence type="ECO:0000313" key="5">
    <source>
        <dbReference type="Proteomes" id="UP001370490"/>
    </source>
</evidence>
<accession>A0AAN8VPS0</accession>
<dbReference type="GO" id="GO:0005524">
    <property type="term" value="F:ATP binding"/>
    <property type="evidence" value="ECO:0007669"/>
    <property type="project" value="UniProtKB-KW"/>
</dbReference>
<protein>
    <submittedName>
        <fullName evidence="4">Uncharacterized protein</fullName>
    </submittedName>
</protein>
<sequence length="366" mass="39926">MPPFLPPHLVILIVSLFLVISAAVAHSCSSSKHTLCPPFTSTPPPFPFSSTPGCGHPAFQIQCSSPHSTISISNVSFSLLHFQPNSTSLILSPQLYPSPSHQNCSSSKFITIPTRPINLSNSPFKVSDSSCSRLSLLRPCPPPNLPNCSLCSWDCKLIKAPVNLIHTCENQNYHRQVSEQGCQGDILGYLDNFLRKFGIQVEWGADQDDYFTSCSDCRAKKGVCGFNSSDPGKPFLCFHTQSSISPKWIQMGLLNRAVDISLIVDGVAMDGVDSMAELAFRCVAAEKDDRPDSREIVDELKHIRSRIRGGCGVVRASSSSNAAIVPDPIKVGCVIGDHCECEVIVKNYYCLLGSKMGKIEDSDMRM</sequence>
<dbReference type="Proteomes" id="UP001370490">
    <property type="component" value="Unassembled WGS sequence"/>
</dbReference>
<feature type="chain" id="PRO_5043051997" evidence="3">
    <location>
        <begin position="26"/>
        <end position="366"/>
    </location>
</feature>
<dbReference type="EMBL" id="JBAMMX010000011">
    <property type="protein sequence ID" value="KAK6931167.1"/>
    <property type="molecule type" value="Genomic_DNA"/>
</dbReference>
<comment type="caution">
    <text evidence="4">The sequence shown here is derived from an EMBL/GenBank/DDBJ whole genome shotgun (WGS) entry which is preliminary data.</text>
</comment>
<feature type="signal peptide" evidence="3">
    <location>
        <begin position="1"/>
        <end position="25"/>
    </location>
</feature>
<proteinExistence type="predicted"/>
<dbReference type="GO" id="GO:0016301">
    <property type="term" value="F:kinase activity"/>
    <property type="evidence" value="ECO:0007669"/>
    <property type="project" value="TreeGrafter"/>
</dbReference>
<dbReference type="AlphaFoldDB" id="A0AAN8VPS0"/>
<dbReference type="PANTHER" id="PTHR46008">
    <property type="entry name" value="LEAF RUST 10 DISEASE-RESISTANCE LOCUS RECEPTOR-LIKE PROTEIN KINASE-LIKE 1.4"/>
    <property type="match status" value="1"/>
</dbReference>
<reference evidence="4 5" key="1">
    <citation type="submission" date="2023-12" db="EMBL/GenBank/DDBJ databases">
        <title>A high-quality genome assembly for Dillenia turbinata (Dilleniales).</title>
        <authorList>
            <person name="Chanderbali A."/>
        </authorList>
    </citation>
    <scope>NUCLEOTIDE SEQUENCE [LARGE SCALE GENOMIC DNA]</scope>
    <source>
        <strain evidence="4">LSX21</strain>
        <tissue evidence="4">Leaf</tissue>
    </source>
</reference>
<keyword evidence="2" id="KW-0067">ATP-binding</keyword>
<evidence type="ECO:0000256" key="1">
    <source>
        <dbReference type="ARBA" id="ARBA00022741"/>
    </source>
</evidence>